<dbReference type="InterPro" id="IPR008922">
    <property type="entry name" value="Di-copper_centre_dom_sf"/>
</dbReference>
<reference evidence="2" key="1">
    <citation type="submission" date="2023-02" db="EMBL/GenBank/DDBJ databases">
        <authorList>
            <person name="Palmer J.M."/>
        </authorList>
    </citation>
    <scope>NUCLEOTIDE SEQUENCE</scope>
    <source>
        <strain evidence="2">FW57</strain>
    </source>
</reference>
<comment type="caution">
    <text evidence="2">The sequence shown here is derived from an EMBL/GenBank/DDBJ whole genome shotgun (WGS) entry which is preliminary data.</text>
</comment>
<dbReference type="InterPro" id="IPR002227">
    <property type="entry name" value="Tyrosinase_Cu-bd"/>
</dbReference>
<organism evidence="2 3">
    <name type="scientific">Staphylotrichum longicolle</name>
    <dbReference type="NCBI Taxonomy" id="669026"/>
    <lineage>
        <taxon>Eukaryota</taxon>
        <taxon>Fungi</taxon>
        <taxon>Dikarya</taxon>
        <taxon>Ascomycota</taxon>
        <taxon>Pezizomycotina</taxon>
        <taxon>Sordariomycetes</taxon>
        <taxon>Sordariomycetidae</taxon>
        <taxon>Sordariales</taxon>
        <taxon>Chaetomiaceae</taxon>
        <taxon>Staphylotrichum</taxon>
    </lineage>
</organism>
<dbReference type="EMBL" id="JAHCVI010000004">
    <property type="protein sequence ID" value="KAG7286186.1"/>
    <property type="molecule type" value="Genomic_DNA"/>
</dbReference>
<proteinExistence type="predicted"/>
<gene>
    <name evidence="2" type="ORF">NEMBOFW57_008492</name>
</gene>
<dbReference type="GO" id="GO:0016491">
    <property type="term" value="F:oxidoreductase activity"/>
    <property type="evidence" value="ECO:0007669"/>
    <property type="project" value="InterPro"/>
</dbReference>
<evidence type="ECO:0000313" key="2">
    <source>
        <dbReference type="EMBL" id="KAG7286186.1"/>
    </source>
</evidence>
<evidence type="ECO:0000259" key="1">
    <source>
        <dbReference type="Pfam" id="PF00264"/>
    </source>
</evidence>
<feature type="domain" description="Tyrosinase copper-binding" evidence="1">
    <location>
        <begin position="103"/>
        <end position="149"/>
    </location>
</feature>
<dbReference type="Gene3D" id="1.10.1280.10">
    <property type="entry name" value="Di-copper center containing domain from catechol oxidase"/>
    <property type="match status" value="2"/>
</dbReference>
<protein>
    <recommendedName>
        <fullName evidence="1">Tyrosinase copper-binding domain-containing protein</fullName>
    </recommendedName>
</protein>
<dbReference type="Proteomes" id="UP001197093">
    <property type="component" value="Unassembled WGS sequence"/>
</dbReference>
<dbReference type="Pfam" id="PF00264">
    <property type="entry name" value="Tyrosinase"/>
    <property type="match status" value="1"/>
</dbReference>
<keyword evidence="3" id="KW-1185">Reference proteome</keyword>
<dbReference type="SUPFAM" id="SSF48056">
    <property type="entry name" value="Di-copper centre-containing domain"/>
    <property type="match status" value="1"/>
</dbReference>
<dbReference type="AlphaFoldDB" id="A0AAD4HWP1"/>
<accession>A0AAD4HWP1</accession>
<sequence length="339" mass="37739">MLALSEFKALDETDELSYFGITVRIAAEYPPDLQPEYVAAAQTLRQPYWDWASDPTLPPALYTVNVTVRAPCGILEIPNPLRGYEFKRPAYDIFARTKTFDSSGWRVSSFEFPHNIVHALSVCNGTFSDLNWSAFDPIFNVDRLVAMWQVIHNEEAIFTVTGYSTGQYATLVNSTVGADSPLKPFFDENLNFHTSKTVANITRFGYTYPEMPNWAMPPEARAGHVRAQVNSLYSKGANSLGQMLSFSTASRSKARHYYTAEIVVDRSEMPLPSIMRLVVGGTVVGRMALLGMPQEGVATISLPLQEVPIGNQSMKDLPPARVVLFLQENLTIEIGKRQA</sequence>
<evidence type="ECO:0000313" key="3">
    <source>
        <dbReference type="Proteomes" id="UP001197093"/>
    </source>
</evidence>
<name>A0AAD4HWP1_9PEZI</name>